<evidence type="ECO:0000256" key="4">
    <source>
        <dbReference type="ARBA" id="ARBA00022989"/>
    </source>
</evidence>
<feature type="compositionally biased region" description="Polar residues" evidence="6">
    <location>
        <begin position="218"/>
        <end position="234"/>
    </location>
</feature>
<evidence type="ECO:0000256" key="1">
    <source>
        <dbReference type="ARBA" id="ARBA00004651"/>
    </source>
</evidence>
<feature type="transmembrane region" description="Helical" evidence="7">
    <location>
        <begin position="121"/>
        <end position="143"/>
    </location>
</feature>
<evidence type="ECO:0000313" key="10">
    <source>
        <dbReference type="Proteomes" id="UP000008680"/>
    </source>
</evidence>
<feature type="transmembrane region" description="Helical" evidence="7">
    <location>
        <begin position="20"/>
        <end position="40"/>
    </location>
</feature>
<dbReference type="GO" id="GO:0005886">
    <property type="term" value="C:plasma membrane"/>
    <property type="evidence" value="ECO:0007669"/>
    <property type="project" value="UniProtKB-SubCell"/>
</dbReference>
<dbReference type="GO" id="GO:0000155">
    <property type="term" value="F:phosphorelay sensor kinase activity"/>
    <property type="evidence" value="ECO:0007669"/>
    <property type="project" value="InterPro"/>
</dbReference>
<protein>
    <submittedName>
        <fullName evidence="9">Serine phosphatase</fullName>
    </submittedName>
</protein>
<accession>D3E4K0</accession>
<keyword evidence="3 7" id="KW-0812">Transmembrane</keyword>
<dbReference type="PATRIC" id="fig|634498.28.peg.45"/>
<dbReference type="eggNOG" id="arCOG06491">
    <property type="taxonomic scope" value="Archaea"/>
</dbReference>
<proteinExistence type="predicted"/>
<dbReference type="RefSeq" id="WP_012954852.1">
    <property type="nucleotide sequence ID" value="NC_013790.1"/>
</dbReference>
<reference evidence="9 10" key="1">
    <citation type="journal article" date="2010" name="PLoS ONE">
        <title>The genome sequence of the rumen methanogen Methanobrevibacter ruminantium reveals new possibilities for controlling ruminant methane emissions.</title>
        <authorList>
            <person name="Leahy S.C."/>
            <person name="Kelly W.J."/>
            <person name="Altermann E."/>
            <person name="Ronimus R.S."/>
            <person name="Yeoman C.J."/>
            <person name="Pacheco D.M."/>
            <person name="Li D."/>
            <person name="Kong Z."/>
            <person name="McTavish S."/>
            <person name="Sang C."/>
            <person name="Lambie S.C."/>
            <person name="Janssen P.H."/>
            <person name="Dey D."/>
            <person name="Attwood G.T."/>
        </authorList>
    </citation>
    <scope>NUCLEOTIDE SEQUENCE [LARGE SCALE GENOMIC DNA]</scope>
    <source>
        <strain evidence="10">ATCC 35063 / DSM 1093 / JCM 13430 / OCM 146 / M1</strain>
    </source>
</reference>
<dbReference type="InterPro" id="IPR011620">
    <property type="entry name" value="Sig_transdc_His_kinase_LytS_TM"/>
</dbReference>
<sequence length="269" mass="29960">MGLLSLTISYFNKSANGESLWAPFLEMFRMLSVVLILTYIATKSKSFKVIIRGQQSRKTIIWQIIIFSILGILASYCTMDVNGIPANARGLIVMISALLGGPYVGIPVGIIAGVWRYGMGGITALACGVATIMAGIVGSLVYRWNDGEFLRPYKAALLMLLYSGFDMFLITILTPQPKGVLIANALYAPMTFGAVLGILLFTLFLTEKKEEAEKSDEQTVSDNRNTDTQNINEISQELNEYKDKVKKLEQKLEEYDKKFNQLEQKLKDK</sequence>
<keyword evidence="4 7" id="KW-1133">Transmembrane helix</keyword>
<feature type="domain" description="Signal transduction histidine kinase 5TM receptor LytS transmembrane region" evidence="8">
    <location>
        <begin position="46"/>
        <end position="206"/>
    </location>
</feature>
<feature type="transmembrane region" description="Helical" evidence="7">
    <location>
        <begin position="155"/>
        <end position="174"/>
    </location>
</feature>
<organism evidence="9 10">
    <name type="scientific">Methanobrevibacter ruminantium (strain ATCC 35063 / DSM 1093 / JCM 13430 / OCM 146 / M1)</name>
    <name type="common">Methanobacterium ruminantium</name>
    <dbReference type="NCBI Taxonomy" id="634498"/>
    <lineage>
        <taxon>Archaea</taxon>
        <taxon>Methanobacteriati</taxon>
        <taxon>Methanobacteriota</taxon>
        <taxon>Methanomada group</taxon>
        <taxon>Methanobacteria</taxon>
        <taxon>Methanobacteriales</taxon>
        <taxon>Methanobacteriaceae</taxon>
        <taxon>Methanobrevibacter</taxon>
    </lineage>
</organism>
<evidence type="ECO:0000256" key="2">
    <source>
        <dbReference type="ARBA" id="ARBA00022475"/>
    </source>
</evidence>
<dbReference type="EMBL" id="CP001719">
    <property type="protein sequence ID" value="ADC45896.1"/>
    <property type="molecule type" value="Genomic_DNA"/>
</dbReference>
<keyword evidence="10" id="KW-1185">Reference proteome</keyword>
<feature type="transmembrane region" description="Helical" evidence="7">
    <location>
        <begin position="91"/>
        <end position="115"/>
    </location>
</feature>
<evidence type="ECO:0000256" key="3">
    <source>
        <dbReference type="ARBA" id="ARBA00022692"/>
    </source>
</evidence>
<dbReference type="Pfam" id="PF07694">
    <property type="entry name" value="5TM-5TMR_LYT"/>
    <property type="match status" value="1"/>
</dbReference>
<feature type="region of interest" description="Disordered" evidence="6">
    <location>
        <begin position="214"/>
        <end position="234"/>
    </location>
</feature>
<dbReference type="Proteomes" id="UP000008680">
    <property type="component" value="Chromosome"/>
</dbReference>
<gene>
    <name evidence="9" type="ordered locus">mru_0044</name>
</gene>
<evidence type="ECO:0000256" key="5">
    <source>
        <dbReference type="ARBA" id="ARBA00023136"/>
    </source>
</evidence>
<dbReference type="HOGENOM" id="CLU_067261_0_0_2"/>
<feature type="transmembrane region" description="Helical" evidence="7">
    <location>
        <begin position="186"/>
        <end position="205"/>
    </location>
</feature>
<keyword evidence="5 7" id="KW-0472">Membrane</keyword>
<comment type="subcellular location">
    <subcellularLocation>
        <location evidence="1">Cell membrane</location>
        <topology evidence="1">Multi-pass membrane protein</topology>
    </subcellularLocation>
</comment>
<dbReference type="GeneID" id="8769661"/>
<keyword evidence="2" id="KW-1003">Cell membrane</keyword>
<dbReference type="AlphaFoldDB" id="D3E4K0"/>
<evidence type="ECO:0000256" key="7">
    <source>
        <dbReference type="SAM" id="Phobius"/>
    </source>
</evidence>
<feature type="transmembrane region" description="Helical" evidence="7">
    <location>
        <begin position="60"/>
        <end position="79"/>
    </location>
</feature>
<evidence type="ECO:0000256" key="6">
    <source>
        <dbReference type="SAM" id="MobiDB-lite"/>
    </source>
</evidence>
<evidence type="ECO:0000259" key="8">
    <source>
        <dbReference type="Pfam" id="PF07694"/>
    </source>
</evidence>
<evidence type="ECO:0000313" key="9">
    <source>
        <dbReference type="EMBL" id="ADC45896.1"/>
    </source>
</evidence>
<name>D3E4K0_METRM</name>
<dbReference type="KEGG" id="mru:mru_0044"/>
<dbReference type="OrthoDB" id="77276at2157"/>
<dbReference type="GO" id="GO:0071555">
    <property type="term" value="P:cell wall organization"/>
    <property type="evidence" value="ECO:0007669"/>
    <property type="project" value="InterPro"/>
</dbReference>